<sequence length="268" mass="31710">MLETMFEYIELFPKCEEIIDKCKDNYKKESISYGCNTIKSEYEDVINSNLEDLCGQSMKYLNEITIKNDISLEKAGFTYFYYWLYMYKVKKTKTSDDIKPLYMKLINLFNDIYNHTSLNYYAEYNFTDAQLQNLKNLFEMQKTLILIKAKCKPNENYIFCNAIKNIIDEYNSAKKIEPRETYTPKELNNCKYNISIPILTTIGIMLLIISLGVIVYKFTPYDSWLTHSVKGKRNVCNNEYDVWNKIQTPDTSSTISCNEKYNILYNYS</sequence>
<dbReference type="RefSeq" id="XP_028546657.1">
    <property type="nucleotide sequence ID" value="XM_028690856.1"/>
</dbReference>
<comment type="caution">
    <text evidence="2">The sequence shown here is derived from an EMBL/GenBank/DDBJ whole genome shotgun (WGS) entry which is preliminary data.</text>
</comment>
<dbReference type="Proteomes" id="UP000195521">
    <property type="component" value="Unassembled WGS sequence"/>
</dbReference>
<keyword evidence="1" id="KW-1133">Transmembrane helix</keyword>
<gene>
    <name evidence="2" type="ORF">PGO_000900</name>
</gene>
<protein>
    <submittedName>
        <fullName evidence="2">Variable surface protein</fullName>
    </submittedName>
</protein>
<dbReference type="AlphaFoldDB" id="A0A1Y1JRH6"/>
<feature type="transmembrane region" description="Helical" evidence="1">
    <location>
        <begin position="194"/>
        <end position="216"/>
    </location>
</feature>
<name>A0A1Y1JRH6_PLAGO</name>
<reference evidence="3" key="1">
    <citation type="submission" date="2017-04" db="EMBL/GenBank/DDBJ databases">
        <title>Plasmodium gonderi genome.</title>
        <authorList>
            <person name="Arisue N."/>
            <person name="Honma H."/>
            <person name="Kawai S."/>
            <person name="Tougan T."/>
            <person name="Tanabe K."/>
            <person name="Horii T."/>
        </authorList>
    </citation>
    <scope>NUCLEOTIDE SEQUENCE [LARGE SCALE GENOMIC DNA]</scope>
    <source>
        <strain evidence="3">ATCC 30045</strain>
    </source>
</reference>
<dbReference type="GeneID" id="39744876"/>
<proteinExistence type="predicted"/>
<keyword evidence="1" id="KW-0472">Membrane</keyword>
<evidence type="ECO:0000313" key="2">
    <source>
        <dbReference type="EMBL" id="GAW84068.1"/>
    </source>
</evidence>
<evidence type="ECO:0000313" key="3">
    <source>
        <dbReference type="Proteomes" id="UP000195521"/>
    </source>
</evidence>
<keyword evidence="3" id="KW-1185">Reference proteome</keyword>
<accession>A0A1Y1JRH6</accession>
<organism evidence="2 3">
    <name type="scientific">Plasmodium gonderi</name>
    <dbReference type="NCBI Taxonomy" id="77519"/>
    <lineage>
        <taxon>Eukaryota</taxon>
        <taxon>Sar</taxon>
        <taxon>Alveolata</taxon>
        <taxon>Apicomplexa</taxon>
        <taxon>Aconoidasida</taxon>
        <taxon>Haemosporida</taxon>
        <taxon>Plasmodiidae</taxon>
        <taxon>Plasmodium</taxon>
        <taxon>Plasmodium (Plasmodium)</taxon>
    </lineage>
</organism>
<evidence type="ECO:0000256" key="1">
    <source>
        <dbReference type="SAM" id="Phobius"/>
    </source>
</evidence>
<keyword evidence="1" id="KW-0812">Transmembrane</keyword>
<dbReference type="EMBL" id="BDQF01000095">
    <property type="protein sequence ID" value="GAW84068.1"/>
    <property type="molecule type" value="Genomic_DNA"/>
</dbReference>